<proteinExistence type="predicted"/>
<keyword evidence="3" id="KW-1185">Reference proteome</keyword>
<gene>
    <name evidence="2" type="ORF">RCL2_000723800</name>
    <name evidence="1" type="ORF">RclHR1_03760004</name>
</gene>
<dbReference type="EMBL" id="BEXD01003068">
    <property type="protein sequence ID" value="GBC00140.1"/>
    <property type="molecule type" value="Genomic_DNA"/>
</dbReference>
<protein>
    <recommendedName>
        <fullName evidence="4">F-box domain-containing protein</fullName>
    </recommendedName>
</protein>
<dbReference type="SUPFAM" id="SSF52047">
    <property type="entry name" value="RNI-like"/>
    <property type="match status" value="1"/>
</dbReference>
<reference evidence="2" key="2">
    <citation type="submission" date="2019-10" db="EMBL/GenBank/DDBJ databases">
        <title>Conservation and host-specific expression of non-tandemly repeated heterogenous ribosome RNA gene in arbuscular mycorrhizal fungi.</title>
        <authorList>
            <person name="Maeda T."/>
            <person name="Kobayashi Y."/>
            <person name="Nakagawa T."/>
            <person name="Ezawa T."/>
            <person name="Yamaguchi K."/>
            <person name="Bino T."/>
            <person name="Nishimoto Y."/>
            <person name="Shigenobu S."/>
            <person name="Kawaguchi M."/>
        </authorList>
    </citation>
    <scope>NUCLEOTIDE SEQUENCE</scope>
    <source>
        <strain evidence="2">HR1</strain>
    </source>
</reference>
<evidence type="ECO:0008006" key="4">
    <source>
        <dbReference type="Google" id="ProtNLM"/>
    </source>
</evidence>
<dbReference type="Proteomes" id="UP000615446">
    <property type="component" value="Unassembled WGS sequence"/>
</dbReference>
<evidence type="ECO:0000313" key="3">
    <source>
        <dbReference type="Proteomes" id="UP000247702"/>
    </source>
</evidence>
<accession>A0A2Z6RT10</accession>
<dbReference type="OrthoDB" id="2306360at2759"/>
<evidence type="ECO:0000313" key="1">
    <source>
        <dbReference type="EMBL" id="GBC00140.1"/>
    </source>
</evidence>
<dbReference type="Proteomes" id="UP000247702">
    <property type="component" value="Unassembled WGS sequence"/>
</dbReference>
<organism evidence="1 3">
    <name type="scientific">Rhizophagus clarus</name>
    <dbReference type="NCBI Taxonomy" id="94130"/>
    <lineage>
        <taxon>Eukaryota</taxon>
        <taxon>Fungi</taxon>
        <taxon>Fungi incertae sedis</taxon>
        <taxon>Mucoromycota</taxon>
        <taxon>Glomeromycotina</taxon>
        <taxon>Glomeromycetes</taxon>
        <taxon>Glomerales</taxon>
        <taxon>Glomeraceae</taxon>
        <taxon>Rhizophagus</taxon>
    </lineage>
</organism>
<dbReference type="Gene3D" id="3.80.10.10">
    <property type="entry name" value="Ribonuclease Inhibitor"/>
    <property type="match status" value="1"/>
</dbReference>
<dbReference type="AlphaFoldDB" id="A0A2Z6RT10"/>
<dbReference type="EMBL" id="BLAL01000046">
    <property type="protein sequence ID" value="GES79940.1"/>
    <property type="molecule type" value="Genomic_DNA"/>
</dbReference>
<dbReference type="InterPro" id="IPR032675">
    <property type="entry name" value="LRR_dom_sf"/>
</dbReference>
<name>A0A2Z6RT10_9GLOM</name>
<evidence type="ECO:0000313" key="2">
    <source>
        <dbReference type="EMBL" id="GES79940.1"/>
    </source>
</evidence>
<reference evidence="1 3" key="1">
    <citation type="submission" date="2017-11" db="EMBL/GenBank/DDBJ databases">
        <title>The genome of Rhizophagus clarus HR1 reveals common genetic basis of auxotrophy among arbuscular mycorrhizal fungi.</title>
        <authorList>
            <person name="Kobayashi Y."/>
        </authorList>
    </citation>
    <scope>NUCLEOTIDE SEQUENCE [LARGE SCALE GENOMIC DNA]</scope>
    <source>
        <strain evidence="1 3">HR1</strain>
    </source>
</reference>
<comment type="caution">
    <text evidence="1">The sequence shown here is derived from an EMBL/GenBank/DDBJ whole genome shotgun (WGS) entry which is preliminary data.</text>
</comment>
<sequence>MPKLNGDILYLIFKELQYNKNAIFSCLMVNKTWCEMIIPILWKDPWKYLKGKELKEPLFNVIISHLSDESRNNLKNQGINILTNVYQKPSFNYISFCKYLNLEILNELISAINNLKNTDLFLSVRKEIINLFINENTRITHLYVPCQFDYQLHLVSGAKNCFSELEFLSCSTYIKDDILFGLTEICKSIKELELFIEKDNNNYEIVKLIESSKKLFNVHLLTKYPENVIITSFCKILENSFIKHADTIQDFTITKEPITRILSSFVNLYKLELGKFSFRTRSWKCLENLSLPFLQILKTGGVPVKVLTNLIKNTNGYLVEINISRIFHNEIDNEKIIQAIYQKCPNLKYLKLVVRNCNILEFEKLLINCQYLNGLYIILCNYKNFGTDALFNWNLLFKVLVESSPTNLFRFKFHFIETPKLESLKLFLDNWKGKHPLLLQTSQLADELSDYIIFDKTSIYFDLIEEYKIQGIVKKHSHNNLMWQRFTFEDFEWIQENI</sequence>